<proteinExistence type="predicted"/>
<protein>
    <submittedName>
        <fullName evidence="1">Uncharacterized protein</fullName>
    </submittedName>
</protein>
<organism evidence="1 2">
    <name type="scientific">Avena sativa</name>
    <name type="common">Oat</name>
    <dbReference type="NCBI Taxonomy" id="4498"/>
    <lineage>
        <taxon>Eukaryota</taxon>
        <taxon>Viridiplantae</taxon>
        <taxon>Streptophyta</taxon>
        <taxon>Embryophyta</taxon>
        <taxon>Tracheophyta</taxon>
        <taxon>Spermatophyta</taxon>
        <taxon>Magnoliopsida</taxon>
        <taxon>Liliopsida</taxon>
        <taxon>Poales</taxon>
        <taxon>Poaceae</taxon>
        <taxon>BOP clade</taxon>
        <taxon>Pooideae</taxon>
        <taxon>Poodae</taxon>
        <taxon>Poeae</taxon>
        <taxon>Poeae Chloroplast Group 1 (Aveneae type)</taxon>
        <taxon>Aveninae</taxon>
        <taxon>Avena</taxon>
    </lineage>
</organism>
<reference evidence="1" key="1">
    <citation type="submission" date="2021-05" db="EMBL/GenBank/DDBJ databases">
        <authorList>
            <person name="Scholz U."/>
            <person name="Mascher M."/>
            <person name="Fiebig A."/>
        </authorList>
    </citation>
    <scope>NUCLEOTIDE SEQUENCE [LARGE SCALE GENOMIC DNA]</scope>
</reference>
<name>A0ACD5WRX8_AVESA</name>
<evidence type="ECO:0000313" key="2">
    <source>
        <dbReference type="Proteomes" id="UP001732700"/>
    </source>
</evidence>
<reference evidence="1" key="2">
    <citation type="submission" date="2025-09" db="UniProtKB">
        <authorList>
            <consortium name="EnsemblPlants"/>
        </authorList>
    </citation>
    <scope>IDENTIFICATION</scope>
</reference>
<evidence type="ECO:0000313" key="1">
    <source>
        <dbReference type="EnsemblPlants" id="AVESA.00010b.r2.4CG1275300.1.CDS"/>
    </source>
</evidence>
<dbReference type="Proteomes" id="UP001732700">
    <property type="component" value="Chromosome 4C"/>
</dbReference>
<dbReference type="EnsemblPlants" id="AVESA.00010b.r2.4CG1275300.1">
    <property type="protein sequence ID" value="AVESA.00010b.r2.4CG1275300.1.CDS"/>
    <property type="gene ID" value="AVESA.00010b.r2.4CG1275300"/>
</dbReference>
<accession>A0ACD5WRX8</accession>
<keyword evidence="2" id="KW-1185">Reference proteome</keyword>
<sequence>MFITNAHQYGPFGGRDGAPFHSPLIGSNSSIVGFFGRSGEVVDAIGLYVNIEREPMQKQGSITKFGLWGGDSGMHYDVEVLPRRMISVVVCSGKIMLGRSEIVKEVSGTVGLDNVNQERLTSLFFVTNIATYGPFGDGVGMPFRSPLQENDSIVGFFAKVGKNINAIGFYLASIEKKDNDGAACTDRRIENDTTKLDKAFITKIGPWGGSNGNHKDIEVPPLCLNSITIRSGEVIFSIAYSYKDSDRKQQHAGPWGASEGFSYGTFDTIQLEPLECLTEVSGTVDYSSKYSSDVITSVMFITNAHRYGPYGGGGGIPFRSPVLSSGNIVGFFAHAERVVDAIGLYVNIERQPTKEQGCTQDSVMRIGPWGSDSGRPNYVDVLPRRLIRVVVHSGKIINSLTFTYSDCNGQEHTAGPWGRTGEPLDGTSHTILFGQSDFLMEVSGTICRSSSHTDVVTSLLFVTNTGSYGPHGEGGGSRFSSPLQTNGSIVGFFANAEDVIHAIGVYISPQRDASTDR</sequence>